<reference evidence="1 2" key="1">
    <citation type="submission" date="2014-04" db="EMBL/GenBank/DDBJ databases">
        <authorList>
            <consortium name="DOE Joint Genome Institute"/>
            <person name="Kuo A."/>
            <person name="Gay G."/>
            <person name="Dore J."/>
            <person name="Kohler A."/>
            <person name="Nagy L.G."/>
            <person name="Floudas D."/>
            <person name="Copeland A."/>
            <person name="Barry K.W."/>
            <person name="Cichocki N."/>
            <person name="Veneault-Fourrey C."/>
            <person name="LaButti K."/>
            <person name="Lindquist E.A."/>
            <person name="Lipzen A."/>
            <person name="Lundell T."/>
            <person name="Morin E."/>
            <person name="Murat C."/>
            <person name="Sun H."/>
            <person name="Tunlid A."/>
            <person name="Henrissat B."/>
            <person name="Grigoriev I.V."/>
            <person name="Hibbett D.S."/>
            <person name="Martin F."/>
            <person name="Nordberg H.P."/>
            <person name="Cantor M.N."/>
            <person name="Hua S.X."/>
        </authorList>
    </citation>
    <scope>NUCLEOTIDE SEQUENCE [LARGE SCALE GENOMIC DNA]</scope>
    <source>
        <strain evidence="2">h7</strain>
    </source>
</reference>
<dbReference type="AlphaFoldDB" id="A0A0C3CAM5"/>
<gene>
    <name evidence="1" type="ORF">M413DRAFT_410826</name>
</gene>
<evidence type="ECO:0000313" key="1">
    <source>
        <dbReference type="EMBL" id="KIM41264.1"/>
    </source>
</evidence>
<reference evidence="2" key="2">
    <citation type="submission" date="2015-01" db="EMBL/GenBank/DDBJ databases">
        <title>Evolutionary Origins and Diversification of the Mycorrhizal Mutualists.</title>
        <authorList>
            <consortium name="DOE Joint Genome Institute"/>
            <consortium name="Mycorrhizal Genomics Consortium"/>
            <person name="Kohler A."/>
            <person name="Kuo A."/>
            <person name="Nagy L.G."/>
            <person name="Floudas D."/>
            <person name="Copeland A."/>
            <person name="Barry K.W."/>
            <person name="Cichocki N."/>
            <person name="Veneault-Fourrey C."/>
            <person name="LaButti K."/>
            <person name="Lindquist E.A."/>
            <person name="Lipzen A."/>
            <person name="Lundell T."/>
            <person name="Morin E."/>
            <person name="Murat C."/>
            <person name="Riley R."/>
            <person name="Ohm R."/>
            <person name="Sun H."/>
            <person name="Tunlid A."/>
            <person name="Henrissat B."/>
            <person name="Grigoriev I.V."/>
            <person name="Hibbett D.S."/>
            <person name="Martin F."/>
        </authorList>
    </citation>
    <scope>NUCLEOTIDE SEQUENCE [LARGE SCALE GENOMIC DNA]</scope>
    <source>
        <strain evidence="2">h7</strain>
    </source>
</reference>
<protein>
    <submittedName>
        <fullName evidence="1">Uncharacterized protein</fullName>
    </submittedName>
</protein>
<proteinExistence type="predicted"/>
<sequence length="193" mass="21831">MTPCPERTWHILGMAASSLTEIHIDHTDEVVGLPENFNLGSVHNLKVFKYSCRSSNQDGYHNIKESTPSILFHLFHVPKPMENLKTIGIQFNLEENSLDDIVLGKFTDHHGWTLLDIDLSKTSHFPSLLQFGIDIAITLPYPVKQYASRNCIKKSNDDLKSSFPHVLATESISFCPTTTLLVDWDSYSDPMEV</sequence>
<keyword evidence="2" id="KW-1185">Reference proteome</keyword>
<accession>A0A0C3CAM5</accession>
<evidence type="ECO:0000313" key="2">
    <source>
        <dbReference type="Proteomes" id="UP000053424"/>
    </source>
</evidence>
<organism evidence="1 2">
    <name type="scientific">Hebeloma cylindrosporum</name>
    <dbReference type="NCBI Taxonomy" id="76867"/>
    <lineage>
        <taxon>Eukaryota</taxon>
        <taxon>Fungi</taxon>
        <taxon>Dikarya</taxon>
        <taxon>Basidiomycota</taxon>
        <taxon>Agaricomycotina</taxon>
        <taxon>Agaricomycetes</taxon>
        <taxon>Agaricomycetidae</taxon>
        <taxon>Agaricales</taxon>
        <taxon>Agaricineae</taxon>
        <taxon>Hymenogastraceae</taxon>
        <taxon>Hebeloma</taxon>
    </lineage>
</organism>
<dbReference type="EMBL" id="KN831780">
    <property type="protein sequence ID" value="KIM41264.1"/>
    <property type="molecule type" value="Genomic_DNA"/>
</dbReference>
<dbReference type="Proteomes" id="UP000053424">
    <property type="component" value="Unassembled WGS sequence"/>
</dbReference>
<name>A0A0C3CAM5_HEBCY</name>
<dbReference type="HOGENOM" id="CLU_1461486_0_0_1"/>